<evidence type="ECO:0000256" key="4">
    <source>
        <dbReference type="ARBA" id="ARBA00022692"/>
    </source>
</evidence>
<dbReference type="InterPro" id="IPR013783">
    <property type="entry name" value="Ig-like_fold"/>
</dbReference>
<dbReference type="InterPro" id="IPR036179">
    <property type="entry name" value="Ig-like_dom_sf"/>
</dbReference>
<keyword evidence="5" id="KW-0965">Cell junction</keyword>
<accession>H3BZG3</accession>
<dbReference type="STRING" id="99883.ENSTNIP00000001379"/>
<evidence type="ECO:0000256" key="9">
    <source>
        <dbReference type="ARBA" id="ARBA00023319"/>
    </source>
</evidence>
<evidence type="ECO:0000256" key="12">
    <source>
        <dbReference type="SAM" id="Phobius"/>
    </source>
</evidence>
<dbReference type="InParanoid" id="H3BZG3"/>
<dbReference type="PANTHER" id="PTHR15923">
    <property type="entry name" value="TRANSMEMBRANE AND IMMUNOGLOBULIN DOMAIN-CONTAINING PROTEIN"/>
    <property type="match status" value="1"/>
</dbReference>
<dbReference type="AlphaFoldDB" id="H3BZG3"/>
<feature type="domain" description="Ig-like" evidence="14">
    <location>
        <begin position="41"/>
        <end position="163"/>
    </location>
</feature>
<feature type="region of interest" description="Disordered" evidence="11">
    <location>
        <begin position="353"/>
        <end position="478"/>
    </location>
</feature>
<dbReference type="GO" id="GO:0012505">
    <property type="term" value="C:endomembrane system"/>
    <property type="evidence" value="ECO:0007669"/>
    <property type="project" value="UniProtKB-SubCell"/>
</dbReference>
<dbReference type="InterPro" id="IPR051874">
    <property type="entry name" value="Ig-like_domain-LISCH7"/>
</dbReference>
<evidence type="ECO:0000256" key="6">
    <source>
        <dbReference type="ARBA" id="ARBA00022989"/>
    </source>
</evidence>
<dbReference type="SMART" id="SM00409">
    <property type="entry name" value="IG"/>
    <property type="match status" value="1"/>
</dbReference>
<evidence type="ECO:0000256" key="3">
    <source>
        <dbReference type="ARBA" id="ARBA00022427"/>
    </source>
</evidence>
<dbReference type="GO" id="GO:0005886">
    <property type="term" value="C:plasma membrane"/>
    <property type="evidence" value="ECO:0007669"/>
    <property type="project" value="TreeGrafter"/>
</dbReference>
<dbReference type="GO" id="GO:0005923">
    <property type="term" value="C:bicellular tight junction"/>
    <property type="evidence" value="ECO:0007669"/>
    <property type="project" value="UniProtKB-SubCell"/>
</dbReference>
<feature type="signal peptide" evidence="13">
    <location>
        <begin position="1"/>
        <end position="20"/>
    </location>
</feature>
<evidence type="ECO:0000256" key="7">
    <source>
        <dbReference type="ARBA" id="ARBA00023136"/>
    </source>
</evidence>
<keyword evidence="3" id="KW-0796">Tight junction</keyword>
<keyword evidence="16" id="KW-1185">Reference proteome</keyword>
<reference evidence="16" key="1">
    <citation type="journal article" date="2004" name="Nature">
        <title>Genome duplication in the teleost fish Tetraodon nigroviridis reveals the early vertebrate proto-karyotype.</title>
        <authorList>
            <person name="Jaillon O."/>
            <person name="Aury J.-M."/>
            <person name="Brunet F."/>
            <person name="Petit J.-L."/>
            <person name="Stange-Thomann N."/>
            <person name="Mauceli E."/>
            <person name="Bouneau L."/>
            <person name="Fischer C."/>
            <person name="Ozouf-Costaz C."/>
            <person name="Bernot A."/>
            <person name="Nicaud S."/>
            <person name="Jaffe D."/>
            <person name="Fisher S."/>
            <person name="Lutfalla G."/>
            <person name="Dossat C."/>
            <person name="Segurens B."/>
            <person name="Dasilva C."/>
            <person name="Salanoubat M."/>
            <person name="Levy M."/>
            <person name="Boudet N."/>
            <person name="Castellano S."/>
            <person name="Anthouard V."/>
            <person name="Jubin C."/>
            <person name="Castelli V."/>
            <person name="Katinka M."/>
            <person name="Vacherie B."/>
            <person name="Biemont C."/>
            <person name="Skalli Z."/>
            <person name="Cattolico L."/>
            <person name="Poulain J."/>
            <person name="De Berardinis V."/>
            <person name="Cruaud C."/>
            <person name="Duprat S."/>
            <person name="Brottier P."/>
            <person name="Coutanceau J.-P."/>
            <person name="Gouzy J."/>
            <person name="Parra G."/>
            <person name="Lardier G."/>
            <person name="Chapple C."/>
            <person name="McKernan K.J."/>
            <person name="McEwan P."/>
            <person name="Bosak S."/>
            <person name="Kellis M."/>
            <person name="Volff J.-N."/>
            <person name="Guigo R."/>
            <person name="Zody M.C."/>
            <person name="Mesirov J."/>
            <person name="Lindblad-Toh K."/>
            <person name="Birren B."/>
            <person name="Nusbaum C."/>
            <person name="Kahn D."/>
            <person name="Robinson-Rechavi M."/>
            <person name="Laudet V."/>
            <person name="Schachter V."/>
            <person name="Quetier F."/>
            <person name="Saurin W."/>
            <person name="Scarpelli C."/>
            <person name="Wincker P."/>
            <person name="Lander E.S."/>
            <person name="Weissenbach J."/>
            <person name="Roest Crollius H."/>
        </authorList>
    </citation>
    <scope>NUCLEOTIDE SEQUENCE [LARGE SCALE GENOMIC DNA]</scope>
</reference>
<dbReference type="Ensembl" id="ENSTNIT00000003740.1">
    <property type="protein sequence ID" value="ENSTNIP00000001379.1"/>
    <property type="gene ID" value="ENSTNIG00000009485.1"/>
</dbReference>
<dbReference type="Gene3D" id="2.60.40.10">
    <property type="entry name" value="Immunoglobulins"/>
    <property type="match status" value="1"/>
</dbReference>
<keyword evidence="6 12" id="KW-1133">Transmembrane helix</keyword>
<evidence type="ECO:0000256" key="2">
    <source>
        <dbReference type="ARBA" id="ARBA00009491"/>
    </source>
</evidence>
<keyword evidence="4 12" id="KW-0812">Transmembrane</keyword>
<dbReference type="InterPro" id="IPR003599">
    <property type="entry name" value="Ig_sub"/>
</dbReference>
<dbReference type="InterPro" id="IPR008664">
    <property type="entry name" value="LISCH7"/>
</dbReference>
<keyword evidence="7 12" id="KW-0472">Membrane</keyword>
<dbReference type="Pfam" id="PF05624">
    <property type="entry name" value="LSR"/>
    <property type="match status" value="1"/>
</dbReference>
<dbReference type="PANTHER" id="PTHR15923:SF3">
    <property type="entry name" value="IMMUNOGLOBULIN-LIKE DOMAIN-CONTAINING RECEPTOR 1"/>
    <property type="match status" value="1"/>
</dbReference>
<comment type="subcellular location">
    <subcellularLocation>
        <location evidence="1">Cell junction</location>
        <location evidence="1">Tight junction</location>
    </subcellularLocation>
    <subcellularLocation>
        <location evidence="10">Endomembrane system</location>
        <topology evidence="10">Single-pass type I membrane protein</topology>
    </subcellularLocation>
</comment>
<evidence type="ECO:0000256" key="8">
    <source>
        <dbReference type="ARBA" id="ARBA00023157"/>
    </source>
</evidence>
<protein>
    <submittedName>
        <fullName evidence="15">Immunoglobulin-like domain containing receptor 1a</fullName>
    </submittedName>
</protein>
<keyword evidence="13" id="KW-0732">Signal</keyword>
<proteinExistence type="inferred from homology"/>
<reference evidence="15" key="3">
    <citation type="submission" date="2025-09" db="UniProtKB">
        <authorList>
            <consortium name="Ensembl"/>
        </authorList>
    </citation>
    <scope>IDENTIFICATION</scope>
</reference>
<dbReference type="FunCoup" id="H3BZG3">
    <property type="interactions" value="536"/>
</dbReference>
<evidence type="ECO:0000256" key="13">
    <source>
        <dbReference type="SAM" id="SignalP"/>
    </source>
</evidence>
<dbReference type="Proteomes" id="UP000007303">
    <property type="component" value="Unassembled WGS sequence"/>
</dbReference>
<dbReference type="PROSITE" id="PS50835">
    <property type="entry name" value="IG_LIKE"/>
    <property type="match status" value="1"/>
</dbReference>
<dbReference type="GO" id="GO:0070506">
    <property type="term" value="F:high-density lipoprotein particle receptor activity"/>
    <property type="evidence" value="ECO:0007669"/>
    <property type="project" value="TreeGrafter"/>
</dbReference>
<feature type="chain" id="PRO_5003581236" evidence="13">
    <location>
        <begin position="21"/>
        <end position="478"/>
    </location>
</feature>
<evidence type="ECO:0000256" key="11">
    <source>
        <dbReference type="SAM" id="MobiDB-lite"/>
    </source>
</evidence>
<dbReference type="GeneTree" id="ENSGT00950000183058"/>
<comment type="similarity">
    <text evidence="2">Belongs to the immunoglobulin superfamily. LISCH7 family.</text>
</comment>
<keyword evidence="9" id="KW-0393">Immunoglobulin domain</keyword>
<dbReference type="SUPFAM" id="SSF48726">
    <property type="entry name" value="Immunoglobulin"/>
    <property type="match status" value="1"/>
</dbReference>
<feature type="compositionally biased region" description="Basic and acidic residues" evidence="11">
    <location>
        <begin position="387"/>
        <end position="415"/>
    </location>
</feature>
<dbReference type="InterPro" id="IPR007110">
    <property type="entry name" value="Ig-like_dom"/>
</dbReference>
<feature type="transmembrane region" description="Helical" evidence="12">
    <location>
        <begin position="166"/>
        <end position="188"/>
    </location>
</feature>
<sequence length="478" mass="52825">AMRRLFAALLLLSILNGFLAGSLCIQVNVPQQERSTALFASVILRCDYSTSASLQDVLVTWKFKSFCKDPVLEYYSTAYQSALQLGQDPSNDCPDRQRTVRTVVQKRGSNEAILGAEYRERKISIQNKADLVINEVMWWDNGVYFCTVDAPGDTTGDSDKEVKLIVYHWLTVLFIIIGFLLLIILFGICCCQCCPQRCCCYVRCPCCPQQCCCPEKAVMQHRMIKEAQRAMVPWMGGQPVYGPLSHASSQMNPLLYSGSASGKSFPLKAMPLPPPQSSAYSMPPPSVNGNLTPANTNHMLDYLESQVRGIDMASPLLQVPPHQHMPAAVPFAPGPPSMISALDDGLTERRVITLPPIREQRNRNPPPAPKTRPPSSSIPRSYSEESLDGRSHGRARAGMDRPRSRSRDDLFDGRPRGKYSPPAGPRSRGGSWSSDDEDSSRRGGWGDKPSIYTEYEPGQKPGGRYSDKSSRSGTSIVI</sequence>
<dbReference type="OMA" id="APWMGGQ"/>
<organism evidence="15 16">
    <name type="scientific">Tetraodon nigroviridis</name>
    <name type="common">Spotted green pufferfish</name>
    <name type="synonym">Chelonodon nigroviridis</name>
    <dbReference type="NCBI Taxonomy" id="99883"/>
    <lineage>
        <taxon>Eukaryota</taxon>
        <taxon>Metazoa</taxon>
        <taxon>Chordata</taxon>
        <taxon>Craniata</taxon>
        <taxon>Vertebrata</taxon>
        <taxon>Euteleostomi</taxon>
        <taxon>Actinopterygii</taxon>
        <taxon>Neopterygii</taxon>
        <taxon>Teleostei</taxon>
        <taxon>Neoteleostei</taxon>
        <taxon>Acanthomorphata</taxon>
        <taxon>Eupercaria</taxon>
        <taxon>Tetraodontiformes</taxon>
        <taxon>Tetradontoidea</taxon>
        <taxon>Tetraodontidae</taxon>
        <taxon>Tetraodon</taxon>
    </lineage>
</organism>
<name>H3BZG3_TETNG</name>
<evidence type="ECO:0000313" key="15">
    <source>
        <dbReference type="Ensembl" id="ENSTNIP00000001379.1"/>
    </source>
</evidence>
<reference evidence="15" key="2">
    <citation type="submission" date="2025-08" db="UniProtKB">
        <authorList>
            <consortium name="Ensembl"/>
        </authorList>
    </citation>
    <scope>IDENTIFICATION</scope>
</reference>
<evidence type="ECO:0000313" key="16">
    <source>
        <dbReference type="Proteomes" id="UP000007303"/>
    </source>
</evidence>
<evidence type="ECO:0000256" key="10">
    <source>
        <dbReference type="ARBA" id="ARBA00046288"/>
    </source>
</evidence>
<evidence type="ECO:0000256" key="1">
    <source>
        <dbReference type="ARBA" id="ARBA00004435"/>
    </source>
</evidence>
<evidence type="ECO:0000256" key="5">
    <source>
        <dbReference type="ARBA" id="ARBA00022949"/>
    </source>
</evidence>
<evidence type="ECO:0000259" key="14">
    <source>
        <dbReference type="PROSITE" id="PS50835"/>
    </source>
</evidence>
<keyword evidence="8" id="KW-1015">Disulfide bond</keyword>